<sequence length="369" mass="40535">MLSYDSLYNAPVDKLQANVDEWTDMIAKVGPLGEELRDTVAGPLKSWSGTDATAATAFIAETGKEFGDAVKEATGIRDILREAHGRFVTQRDELRRIAGQDAPALGLTVDAKGEVSGPLPVENDMNTWRGKQSWDEACRDYRARIQEIQKRIERARANATEADDTAAWALHVNLGGQKHNFTAPAHTTLAGAWEAGSAGNFTGAQGYIFDEMMRNSDSATVARIRELMDSKNPLDRAKGLAMWAAMVAPNRPWDHKPLLADRYGLETLNETYLKDPNGKRAVSYDIWSNIHYGYVGRAAGISRWELENGAQVPVLAGNTDEGDKITVKVGMDIYEKYGPNLTPAQFQQEVTKAINELEGAGAPQVRKWG</sequence>
<evidence type="ECO:0000256" key="1">
    <source>
        <dbReference type="SAM" id="Coils"/>
    </source>
</evidence>
<protein>
    <recommendedName>
        <fullName evidence="2">Bacterial toxin 44 domain-containing protein</fullName>
    </recommendedName>
</protein>
<organism evidence="3 4">
    <name type="scientific">Actinophytocola xinjiangensis</name>
    <dbReference type="NCBI Taxonomy" id="485602"/>
    <lineage>
        <taxon>Bacteria</taxon>
        <taxon>Bacillati</taxon>
        <taxon>Actinomycetota</taxon>
        <taxon>Actinomycetes</taxon>
        <taxon>Pseudonocardiales</taxon>
        <taxon>Pseudonocardiaceae</taxon>
    </lineage>
</organism>
<evidence type="ECO:0000259" key="2">
    <source>
        <dbReference type="Pfam" id="PF15607"/>
    </source>
</evidence>
<dbReference type="EMBL" id="MSIF01000032">
    <property type="protein sequence ID" value="OLF05183.1"/>
    <property type="molecule type" value="Genomic_DNA"/>
</dbReference>
<dbReference type="SUPFAM" id="SSF140453">
    <property type="entry name" value="EsxAB dimer-like"/>
    <property type="match status" value="1"/>
</dbReference>
<name>A0A7Z0WEP7_9PSEU</name>
<dbReference type="AlphaFoldDB" id="A0A7Z0WEP7"/>
<dbReference type="InterPro" id="IPR036689">
    <property type="entry name" value="ESAT-6-like_sf"/>
</dbReference>
<dbReference type="InterPro" id="IPR028946">
    <property type="entry name" value="Ntox44"/>
</dbReference>
<reference evidence="3 4" key="1">
    <citation type="submission" date="2016-12" db="EMBL/GenBank/DDBJ databases">
        <title>The draft genome sequence of Actinophytocola xinjiangensis.</title>
        <authorList>
            <person name="Wang W."/>
            <person name="Yuan L."/>
        </authorList>
    </citation>
    <scope>NUCLEOTIDE SEQUENCE [LARGE SCALE GENOMIC DNA]</scope>
    <source>
        <strain evidence="3 4">CGMCC 4.4663</strain>
    </source>
</reference>
<evidence type="ECO:0000313" key="3">
    <source>
        <dbReference type="EMBL" id="OLF05183.1"/>
    </source>
</evidence>
<dbReference type="Pfam" id="PF15607">
    <property type="entry name" value="Ntox44"/>
    <property type="match status" value="1"/>
</dbReference>
<dbReference type="RefSeq" id="WP_075137805.1">
    <property type="nucleotide sequence ID" value="NZ_MSIF01000032.1"/>
</dbReference>
<feature type="coiled-coil region" evidence="1">
    <location>
        <begin position="131"/>
        <end position="165"/>
    </location>
</feature>
<proteinExistence type="predicted"/>
<gene>
    <name evidence="3" type="ORF">BLA60_37335</name>
</gene>
<accession>A0A7Z0WEP7</accession>
<keyword evidence="1" id="KW-0175">Coiled coil</keyword>
<dbReference type="Proteomes" id="UP000185696">
    <property type="component" value="Unassembled WGS sequence"/>
</dbReference>
<dbReference type="OrthoDB" id="3671472at2"/>
<comment type="caution">
    <text evidence="3">The sequence shown here is derived from an EMBL/GenBank/DDBJ whole genome shotgun (WGS) entry which is preliminary data.</text>
</comment>
<keyword evidence="4" id="KW-1185">Reference proteome</keyword>
<evidence type="ECO:0000313" key="4">
    <source>
        <dbReference type="Proteomes" id="UP000185696"/>
    </source>
</evidence>
<feature type="domain" description="Bacterial toxin 44" evidence="2">
    <location>
        <begin position="243"/>
        <end position="335"/>
    </location>
</feature>